<comment type="caution">
    <text evidence="6">The sequence shown here is derived from an EMBL/GenBank/DDBJ whole genome shotgun (WGS) entry which is preliminary data.</text>
</comment>
<evidence type="ECO:0000313" key="6">
    <source>
        <dbReference type="EMBL" id="RXH89735.1"/>
    </source>
</evidence>
<sequence length="561" mass="64967">MAVAMRGSRGGGSGFGGFSLRSFFSYRIFVSAMFSLLFIATLSVILTTNPSTPHHDSALPTTGNAYMRRTFLALNSDPLKTRLDLIYKQANDHVTLVNAYAAYARKLKLEISRQMRMFDDLASNFSDLQMKPGYRTALFESDGPLDEDVLRHFEKDVKDKVKIVRLMIAESKENYDNQLKIQKLKDTIFAVNELLIKAKKNGAFASSIAAKSIPKSLHCLAMRLVEERISHPEKYKEEEPSPEFEDPSLYHFAIFSDNVIAVSVVIRSVVKNSVEPWKHVFHVVTDRMNLAPMKVWFKMRPVERGAYVEVKAVEDFTFLNSSYVPVLRQLESAKLQKFYFENRAENATKDTQNMKYRNPKYLSMLNHLRFYLPEMYPKLHKILFLDDDVVVQKDLTGLWKIDLDGKVNGAVETCFGSFHRYAQYLNFSHPLIRERFNPRACAWAYGMNIFDLDAWRLEKSTEQYHYWQNLNEDRTLWKLGTLPPGLITFYSTTKSLDKSWHVLGLGYNPSISMDEIRKAAVIHYNGNMKPWLDIAMNQYKKLWTNYLDNDMEFVQMCNFGL</sequence>
<dbReference type="InterPro" id="IPR002495">
    <property type="entry name" value="Glyco_trans_8"/>
</dbReference>
<dbReference type="InterPro" id="IPR029993">
    <property type="entry name" value="GAUT"/>
</dbReference>
<dbReference type="GO" id="GO:0071555">
    <property type="term" value="P:cell wall organization"/>
    <property type="evidence" value="ECO:0007669"/>
    <property type="project" value="UniProtKB-KW"/>
</dbReference>
<dbReference type="STRING" id="3750.A0A498J4V3"/>
<dbReference type="UniPathway" id="UPA00845"/>
<organism evidence="6 7">
    <name type="scientific">Malus domestica</name>
    <name type="common">Apple</name>
    <name type="synonym">Pyrus malus</name>
    <dbReference type="NCBI Taxonomy" id="3750"/>
    <lineage>
        <taxon>Eukaryota</taxon>
        <taxon>Viridiplantae</taxon>
        <taxon>Streptophyta</taxon>
        <taxon>Embryophyta</taxon>
        <taxon>Tracheophyta</taxon>
        <taxon>Spermatophyta</taxon>
        <taxon>Magnoliopsida</taxon>
        <taxon>eudicotyledons</taxon>
        <taxon>Gunneridae</taxon>
        <taxon>Pentapetalae</taxon>
        <taxon>rosids</taxon>
        <taxon>fabids</taxon>
        <taxon>Rosales</taxon>
        <taxon>Rosaceae</taxon>
        <taxon>Amygdaloideae</taxon>
        <taxon>Maleae</taxon>
        <taxon>Malus</taxon>
    </lineage>
</organism>
<reference evidence="6 7" key="1">
    <citation type="submission" date="2018-10" db="EMBL/GenBank/DDBJ databases">
        <title>A high-quality apple genome assembly.</title>
        <authorList>
            <person name="Hu J."/>
        </authorList>
    </citation>
    <scope>NUCLEOTIDE SEQUENCE [LARGE SCALE GENOMIC DNA]</scope>
    <source>
        <strain evidence="7">cv. HFTH1</strain>
        <tissue evidence="6">Young leaf</tissue>
    </source>
</reference>
<keyword evidence="4" id="KW-0808">Transferase</keyword>
<keyword evidence="5" id="KW-0812">Transmembrane</keyword>
<evidence type="ECO:0000313" key="7">
    <source>
        <dbReference type="Proteomes" id="UP000290289"/>
    </source>
</evidence>
<dbReference type="PANTHER" id="PTHR32116">
    <property type="entry name" value="GALACTURONOSYLTRANSFERASE 4-RELATED"/>
    <property type="match status" value="1"/>
</dbReference>
<dbReference type="PANTHER" id="PTHR32116:SF61">
    <property type="entry name" value="GALACTURONOSYLTRANSFERASE 9-RELATED"/>
    <property type="match status" value="1"/>
</dbReference>
<comment type="similarity">
    <text evidence="2 5">Belongs to the glycosyltransferase 8 family.</text>
</comment>
<evidence type="ECO:0000256" key="3">
    <source>
        <dbReference type="ARBA" id="ARBA00022676"/>
    </source>
</evidence>
<proteinExistence type="inferred from homology"/>
<dbReference type="EMBL" id="RDQH01000335">
    <property type="protein sequence ID" value="RXH89735.1"/>
    <property type="molecule type" value="Genomic_DNA"/>
</dbReference>
<dbReference type="Gene3D" id="3.90.550.10">
    <property type="entry name" value="Spore Coat Polysaccharide Biosynthesis Protein SpsA, Chain A"/>
    <property type="match status" value="1"/>
</dbReference>
<dbReference type="GO" id="GO:0047262">
    <property type="term" value="F:polygalacturonate 4-alpha-galacturonosyltransferase activity"/>
    <property type="evidence" value="ECO:0007669"/>
    <property type="project" value="InterPro"/>
</dbReference>
<keyword evidence="3 5" id="KW-0328">Glycosyltransferase</keyword>
<dbReference type="Proteomes" id="UP000290289">
    <property type="component" value="Chromosome 9"/>
</dbReference>
<dbReference type="InterPro" id="IPR029044">
    <property type="entry name" value="Nucleotide-diphossugar_trans"/>
</dbReference>
<dbReference type="AlphaFoldDB" id="A0A498J4V3"/>
<accession>A0A498J4V3</accession>
<comment type="subcellular location">
    <subcellularLocation>
        <location evidence="5">Golgi apparatus membrane</location>
        <topology evidence="5">Single-pass type II membrane protein</topology>
    </subcellularLocation>
</comment>
<feature type="transmembrane region" description="Helical" evidence="5">
    <location>
        <begin position="28"/>
        <end position="46"/>
    </location>
</feature>
<dbReference type="Pfam" id="PF01501">
    <property type="entry name" value="Glyco_transf_8"/>
    <property type="match status" value="1"/>
</dbReference>
<evidence type="ECO:0000256" key="1">
    <source>
        <dbReference type="ARBA" id="ARBA00004877"/>
    </source>
</evidence>
<protein>
    <recommendedName>
        <fullName evidence="5">Hexosyltransferase</fullName>
        <ecNumber evidence="5">2.4.1.-</ecNumber>
    </recommendedName>
</protein>
<keyword evidence="5" id="KW-0961">Cell wall biogenesis/degradation</keyword>
<evidence type="ECO:0000256" key="4">
    <source>
        <dbReference type="ARBA" id="ARBA00022679"/>
    </source>
</evidence>
<gene>
    <name evidence="6" type="ORF">DVH24_032092</name>
</gene>
<keyword evidence="5" id="KW-1133">Transmembrane helix</keyword>
<dbReference type="CDD" id="cd06429">
    <property type="entry name" value="GT8_like_1"/>
    <property type="match status" value="1"/>
</dbReference>
<keyword evidence="5" id="KW-0472">Membrane</keyword>
<dbReference type="EC" id="2.4.1.-" evidence="5"/>
<keyword evidence="7" id="KW-1185">Reference proteome</keyword>
<comment type="pathway">
    <text evidence="1 5">Glycan metabolism; pectin biosynthesis.</text>
</comment>
<keyword evidence="5" id="KW-0333">Golgi apparatus</keyword>
<dbReference type="OrthoDB" id="411524at2759"/>
<name>A0A498J4V3_MALDO</name>
<dbReference type="GO" id="GO:0045489">
    <property type="term" value="P:pectin biosynthetic process"/>
    <property type="evidence" value="ECO:0007669"/>
    <property type="project" value="UniProtKB-UniPathway"/>
</dbReference>
<evidence type="ECO:0000256" key="2">
    <source>
        <dbReference type="ARBA" id="ARBA00006351"/>
    </source>
</evidence>
<evidence type="ECO:0000256" key="5">
    <source>
        <dbReference type="RuleBase" id="RU362027"/>
    </source>
</evidence>
<dbReference type="GO" id="GO:0000139">
    <property type="term" value="C:Golgi membrane"/>
    <property type="evidence" value="ECO:0007669"/>
    <property type="project" value="UniProtKB-SubCell"/>
</dbReference>
<dbReference type="SUPFAM" id="SSF53448">
    <property type="entry name" value="Nucleotide-diphospho-sugar transferases"/>
    <property type="match status" value="1"/>
</dbReference>